<dbReference type="InterPro" id="IPR029058">
    <property type="entry name" value="AB_hydrolase_fold"/>
</dbReference>
<dbReference type="Pfam" id="PF00326">
    <property type="entry name" value="Peptidase_S9"/>
    <property type="match status" value="1"/>
</dbReference>
<protein>
    <submittedName>
        <fullName evidence="5">Peptidase S9</fullName>
    </submittedName>
</protein>
<dbReference type="Proteomes" id="UP000054375">
    <property type="component" value="Unassembled WGS sequence"/>
</dbReference>
<dbReference type="Gene3D" id="2.120.10.30">
    <property type="entry name" value="TolB, C-terminal domain"/>
    <property type="match status" value="2"/>
</dbReference>
<evidence type="ECO:0000313" key="6">
    <source>
        <dbReference type="Proteomes" id="UP000054375"/>
    </source>
</evidence>
<evidence type="ECO:0000256" key="2">
    <source>
        <dbReference type="ARBA" id="ARBA00022801"/>
    </source>
</evidence>
<keyword evidence="2" id="KW-0378">Hydrolase</keyword>
<dbReference type="AlphaFoldDB" id="A0A101RWD2"/>
<gene>
    <name evidence="5" type="ORF">AQJ54_28520</name>
</gene>
<dbReference type="GO" id="GO:0006508">
    <property type="term" value="P:proteolysis"/>
    <property type="evidence" value="ECO:0007669"/>
    <property type="project" value="InterPro"/>
</dbReference>
<dbReference type="SUPFAM" id="SSF82171">
    <property type="entry name" value="DPP6 N-terminal domain-like"/>
    <property type="match status" value="1"/>
</dbReference>
<accession>A0A101RWD2</accession>
<dbReference type="GO" id="GO:0004252">
    <property type="term" value="F:serine-type endopeptidase activity"/>
    <property type="evidence" value="ECO:0007669"/>
    <property type="project" value="TreeGrafter"/>
</dbReference>
<keyword evidence="1" id="KW-0732">Signal</keyword>
<feature type="region of interest" description="Disordered" evidence="3">
    <location>
        <begin position="1"/>
        <end position="20"/>
    </location>
</feature>
<evidence type="ECO:0000259" key="4">
    <source>
        <dbReference type="Pfam" id="PF00326"/>
    </source>
</evidence>
<dbReference type="InterPro" id="IPR011042">
    <property type="entry name" value="6-blade_b-propeller_TolB-like"/>
</dbReference>
<evidence type="ECO:0000313" key="5">
    <source>
        <dbReference type="EMBL" id="KUN62931.1"/>
    </source>
</evidence>
<dbReference type="SUPFAM" id="SSF53474">
    <property type="entry name" value="alpha/beta-Hydrolases"/>
    <property type="match status" value="1"/>
</dbReference>
<dbReference type="InterPro" id="IPR001375">
    <property type="entry name" value="Peptidase_S9_cat"/>
</dbReference>
<name>A0A101RWD2_9ACTN</name>
<feature type="domain" description="Peptidase S9 prolyl oligopeptidase catalytic" evidence="4">
    <location>
        <begin position="455"/>
        <end position="656"/>
    </location>
</feature>
<evidence type="ECO:0000256" key="3">
    <source>
        <dbReference type="SAM" id="MobiDB-lite"/>
    </source>
</evidence>
<sequence>MPTMINGSRTLHDRLGAQPRPTGLALAPDGTRLILSVQVLDDGGSRYTSELWEVDPAGEKDPRRVPGSQQHDFAPAFAADGTLLVLSGRDSGESGEEPGPSLWSLSAHGAAERIAHHPGGMTAFTVAARAAALAWTAALLPGAEDARTHADLLRRRRHAGVGAVLYEVPPGGDGVELGPAEPHTFVRAGQAEPVDVGGQGQGIDGAGDLALSPDGTLVVFTRAPTPAAPDTNTVVIADARTGERHHALSRPGHQYYSPVFTADGTRLVCERQQEETYDSEWQVTLVSFDPVSGEETDLLPDFDNWPWPGRPVCSPVPGDTTLWFTGDEQGRRPVFRRAPDGTVTRLTASGAYSSLCVTPDGSTLYALRSTLDSAPHVVRLDAAEADQEPELVAAPGDLGPLPGTLTEVHATGDDGFALRGWLVLPEGATAEHPAPLLVMAHGGPQGSWSDWPWLWNPWPFVARGHGVLLPDPALSSGYGQRMQERGRGDFGGRPYRDVIALTDAALARADLDPHRTALAGWSYGGYLANRAATRTDRFKALVSHSGLWNLESLQAATDLHAYFRKIFGDPRVRRERYEADSPHLDAAALTTPMLVVHGGADARVPEGQSRELYHELQRQGVPTAFLYFPDESHGVEAPGQLRLLYETVLNFLDHHVLGEKWRRPELL</sequence>
<comment type="caution">
    <text evidence="5">The sequence shown here is derived from an EMBL/GenBank/DDBJ whole genome shotgun (WGS) entry which is preliminary data.</text>
</comment>
<organism evidence="5 6">
    <name type="scientific">Streptomyces griseorubiginosus</name>
    <dbReference type="NCBI Taxonomy" id="67304"/>
    <lineage>
        <taxon>Bacteria</taxon>
        <taxon>Bacillati</taxon>
        <taxon>Actinomycetota</taxon>
        <taxon>Actinomycetes</taxon>
        <taxon>Kitasatosporales</taxon>
        <taxon>Streptomycetaceae</taxon>
        <taxon>Streptomyces</taxon>
    </lineage>
</organism>
<evidence type="ECO:0000256" key="1">
    <source>
        <dbReference type="ARBA" id="ARBA00022729"/>
    </source>
</evidence>
<reference evidence="5 6" key="1">
    <citation type="submission" date="2015-10" db="EMBL/GenBank/DDBJ databases">
        <title>Draft genome sequence of Streptomyces griseorubiginosus DSM 40469, type strain for the species Streptomyces griseorubiginosus.</title>
        <authorList>
            <person name="Ruckert C."/>
            <person name="Winkler A."/>
            <person name="Kalinowski J."/>
            <person name="Kampfer P."/>
            <person name="Glaeser S."/>
        </authorList>
    </citation>
    <scope>NUCLEOTIDE SEQUENCE [LARGE SCALE GENOMIC DNA]</scope>
    <source>
        <strain evidence="5 6">DSM 40469</strain>
    </source>
</reference>
<dbReference type="PANTHER" id="PTHR42776">
    <property type="entry name" value="SERINE PEPTIDASE S9 FAMILY MEMBER"/>
    <property type="match status" value="1"/>
</dbReference>
<dbReference type="PANTHER" id="PTHR42776:SF13">
    <property type="entry name" value="DIPEPTIDYL-PEPTIDASE 5"/>
    <property type="match status" value="1"/>
</dbReference>
<dbReference type="Gene3D" id="3.40.50.1820">
    <property type="entry name" value="alpha/beta hydrolase"/>
    <property type="match status" value="1"/>
</dbReference>
<proteinExistence type="predicted"/>
<dbReference type="EMBL" id="LMWV01000023">
    <property type="protein sequence ID" value="KUN62931.1"/>
    <property type="molecule type" value="Genomic_DNA"/>
</dbReference>
<keyword evidence="6" id="KW-1185">Reference proteome</keyword>